<dbReference type="Pfam" id="PF02272">
    <property type="entry name" value="DHHA1"/>
    <property type="match status" value="1"/>
</dbReference>
<dbReference type="OrthoDB" id="9803668at2"/>
<dbReference type="AlphaFoldDB" id="A0LHM1"/>
<dbReference type="HOGENOM" id="CLU_039720_0_0_7"/>
<dbReference type="PANTHER" id="PTHR47618">
    <property type="entry name" value="BIFUNCTIONAL OLIGORIBONUCLEASE AND PAP PHOSPHATASE NRNA"/>
    <property type="match status" value="1"/>
</dbReference>
<dbReference type="RefSeq" id="WP_011698094.1">
    <property type="nucleotide sequence ID" value="NC_008554.1"/>
</dbReference>
<dbReference type="InterPro" id="IPR003156">
    <property type="entry name" value="DHHA1_dom"/>
</dbReference>
<evidence type="ECO:0000259" key="1">
    <source>
        <dbReference type="Pfam" id="PF01368"/>
    </source>
</evidence>
<evidence type="ECO:0000313" key="3">
    <source>
        <dbReference type="EMBL" id="ABK16923.1"/>
    </source>
</evidence>
<dbReference type="eggNOG" id="COG0618">
    <property type="taxonomic scope" value="Bacteria"/>
</dbReference>
<dbReference type="InterPro" id="IPR001667">
    <property type="entry name" value="DDH_dom"/>
</dbReference>
<evidence type="ECO:0000259" key="2">
    <source>
        <dbReference type="Pfam" id="PF02272"/>
    </source>
</evidence>
<dbReference type="SUPFAM" id="SSF64182">
    <property type="entry name" value="DHH phosphoesterases"/>
    <property type="match status" value="1"/>
</dbReference>
<dbReference type="InterPro" id="IPR038763">
    <property type="entry name" value="DHH_sf"/>
</dbReference>
<feature type="domain" description="DDH" evidence="1">
    <location>
        <begin position="22"/>
        <end position="163"/>
    </location>
</feature>
<dbReference type="InterPro" id="IPR051319">
    <property type="entry name" value="Oligoribo/pAp-PDE_c-di-AMP_PDE"/>
</dbReference>
<organism evidence="3 4">
    <name type="scientific">Syntrophobacter fumaroxidans (strain DSM 10017 / MPOB)</name>
    <dbReference type="NCBI Taxonomy" id="335543"/>
    <lineage>
        <taxon>Bacteria</taxon>
        <taxon>Pseudomonadati</taxon>
        <taxon>Thermodesulfobacteriota</taxon>
        <taxon>Syntrophobacteria</taxon>
        <taxon>Syntrophobacterales</taxon>
        <taxon>Syntrophobacteraceae</taxon>
        <taxon>Syntrophobacter</taxon>
    </lineage>
</organism>
<keyword evidence="4" id="KW-1185">Reference proteome</keyword>
<dbReference type="STRING" id="335543.Sfum_1231"/>
<dbReference type="Proteomes" id="UP000001784">
    <property type="component" value="Chromosome"/>
</dbReference>
<proteinExistence type="predicted"/>
<evidence type="ECO:0000313" key="4">
    <source>
        <dbReference type="Proteomes" id="UP000001784"/>
    </source>
</evidence>
<dbReference type="GO" id="GO:0003676">
    <property type="term" value="F:nucleic acid binding"/>
    <property type="evidence" value="ECO:0007669"/>
    <property type="project" value="InterPro"/>
</dbReference>
<sequence length="326" mass="35567">MNESQLEILSEIVRAVKAGRRFLVVTHVRPDGDAVGSVLALTFMLRKLGRKADAYCADPLPIGYDFLAGAEDIRHDVSDPSSYDVAITVDCGDFQRVGDELAEAIARIPLLINIDHHVGKSVFGHINWVQTSASSTCEMLYRLSSMLEVPLDADIASQLYTGILTDTGSFRFSNTNRDVLEIASRLVASGAQPSLIAQYVYDSGQPQRLRLLAKVLATVTFHADNRLAAAELSQKMLAETETSHLDSEGFINELRSVRPVRLAMLFREGRNGMVHVSLRSKGDVDVAGFAHKYGGGGHRQAAAFRVAGNLEEVRSAFTTEALSYIA</sequence>
<accession>A0LHM1</accession>
<gene>
    <name evidence="3" type="ordered locus">Sfum_1231</name>
</gene>
<dbReference type="PANTHER" id="PTHR47618:SF1">
    <property type="entry name" value="BIFUNCTIONAL OLIGORIBONUCLEASE AND PAP PHOSPHATASE NRNA"/>
    <property type="match status" value="1"/>
</dbReference>
<dbReference type="EMBL" id="CP000478">
    <property type="protein sequence ID" value="ABK16923.1"/>
    <property type="molecule type" value="Genomic_DNA"/>
</dbReference>
<dbReference type="Gene3D" id="3.90.1640.10">
    <property type="entry name" value="inorganic pyrophosphatase (n-terminal core)"/>
    <property type="match status" value="1"/>
</dbReference>
<name>A0LHM1_SYNFM</name>
<dbReference type="Pfam" id="PF01368">
    <property type="entry name" value="DHH"/>
    <property type="match status" value="1"/>
</dbReference>
<protein>
    <submittedName>
        <fullName evidence="3">Phosphoesterase, RecJ domain protein</fullName>
    </submittedName>
</protein>
<dbReference type="Gene3D" id="3.10.310.30">
    <property type="match status" value="1"/>
</dbReference>
<dbReference type="KEGG" id="sfu:Sfum_1231"/>
<feature type="domain" description="DHHA1" evidence="2">
    <location>
        <begin position="240"/>
        <end position="317"/>
    </location>
</feature>
<dbReference type="InParanoid" id="A0LHM1"/>
<reference evidence="3 4" key="1">
    <citation type="submission" date="2006-10" db="EMBL/GenBank/DDBJ databases">
        <title>Complete sequence of Syntrophobacter fumaroxidans MPOB.</title>
        <authorList>
            <consortium name="US DOE Joint Genome Institute"/>
            <person name="Copeland A."/>
            <person name="Lucas S."/>
            <person name="Lapidus A."/>
            <person name="Barry K."/>
            <person name="Detter J.C."/>
            <person name="Glavina del Rio T."/>
            <person name="Hammon N."/>
            <person name="Israni S."/>
            <person name="Pitluck S."/>
            <person name="Goltsman E.G."/>
            <person name="Martinez M."/>
            <person name="Schmutz J."/>
            <person name="Larimer F."/>
            <person name="Land M."/>
            <person name="Hauser L."/>
            <person name="Kyrpides N."/>
            <person name="Kim E."/>
            <person name="Boone D.R."/>
            <person name="Brockman F."/>
            <person name="Culley D."/>
            <person name="Ferry J."/>
            <person name="Gunsalus R."/>
            <person name="McInerney M.J."/>
            <person name="Morrison M."/>
            <person name="Plugge C."/>
            <person name="Rohlin L."/>
            <person name="Scholten J."/>
            <person name="Sieber J."/>
            <person name="Stams A.J.M."/>
            <person name="Worm P."/>
            <person name="Henstra A.M."/>
            <person name="Richardson P."/>
        </authorList>
    </citation>
    <scope>NUCLEOTIDE SEQUENCE [LARGE SCALE GENOMIC DNA]</scope>
    <source>
        <strain evidence="4">DSM 10017 / MPOB</strain>
    </source>
</reference>